<evidence type="ECO:0000313" key="1">
    <source>
        <dbReference type="EMBL" id="NYJ23406.1"/>
    </source>
</evidence>
<evidence type="ECO:0008006" key="3">
    <source>
        <dbReference type="Google" id="ProtNLM"/>
    </source>
</evidence>
<sequence>MDIGVGTTVWLGDRPGVVVEGPDEGGQFLIEYTPREGGLETTWCPPGDARVRVREG</sequence>
<accession>A0A853CR51</accession>
<gene>
    <name evidence="1" type="ORF">HNR13_001693</name>
</gene>
<protein>
    <recommendedName>
        <fullName evidence="3">DUF1918 domain-containing protein</fullName>
    </recommendedName>
</protein>
<proteinExistence type="predicted"/>
<evidence type="ECO:0000313" key="2">
    <source>
        <dbReference type="Proteomes" id="UP000578352"/>
    </source>
</evidence>
<dbReference type="EMBL" id="JACCFL010000001">
    <property type="protein sequence ID" value="NYJ23406.1"/>
    <property type="molecule type" value="Genomic_DNA"/>
</dbReference>
<dbReference type="AlphaFoldDB" id="A0A853CR51"/>
<organism evidence="1 2">
    <name type="scientific">Leifsonia shinshuensis</name>
    <dbReference type="NCBI Taxonomy" id="150026"/>
    <lineage>
        <taxon>Bacteria</taxon>
        <taxon>Bacillati</taxon>
        <taxon>Actinomycetota</taxon>
        <taxon>Actinomycetes</taxon>
        <taxon>Micrococcales</taxon>
        <taxon>Microbacteriaceae</taxon>
        <taxon>Leifsonia</taxon>
    </lineage>
</organism>
<comment type="caution">
    <text evidence="1">The sequence shown here is derived from an EMBL/GenBank/DDBJ whole genome shotgun (WGS) entry which is preliminary data.</text>
</comment>
<dbReference type="Proteomes" id="UP000578352">
    <property type="component" value="Unassembled WGS sequence"/>
</dbReference>
<dbReference type="RefSeq" id="WP_179605331.1">
    <property type="nucleotide sequence ID" value="NZ_BAABEH010000001.1"/>
</dbReference>
<reference evidence="1 2" key="1">
    <citation type="submission" date="2020-07" db="EMBL/GenBank/DDBJ databases">
        <title>Sequencing the genomes of 1000 actinobacteria strains.</title>
        <authorList>
            <person name="Klenk H.-P."/>
        </authorList>
    </citation>
    <scope>NUCLEOTIDE SEQUENCE [LARGE SCALE GENOMIC DNA]</scope>
    <source>
        <strain evidence="1 2">DSM 15165</strain>
    </source>
</reference>
<name>A0A853CR51_9MICO</name>